<dbReference type="Gene3D" id="3.40.430.10">
    <property type="entry name" value="Dihydrofolate Reductase, subunit A"/>
    <property type="match status" value="1"/>
</dbReference>
<proteinExistence type="predicted"/>
<dbReference type="PANTHER" id="PTHR38011">
    <property type="entry name" value="DIHYDROFOLATE REDUCTASE FAMILY PROTEIN (AFU_ORTHOLOGUE AFUA_8G06820)"/>
    <property type="match status" value="1"/>
</dbReference>
<name>A0A433WF42_9BACT</name>
<dbReference type="OrthoDB" id="195113at2"/>
<protein>
    <submittedName>
        <fullName evidence="1">Dihydrofolate reductase</fullName>
    </submittedName>
</protein>
<dbReference type="EMBL" id="RIAR02000001">
    <property type="protein sequence ID" value="NSL85579.1"/>
    <property type="molecule type" value="Genomic_DNA"/>
</dbReference>
<dbReference type="GO" id="GO:0009231">
    <property type="term" value="P:riboflavin biosynthetic process"/>
    <property type="evidence" value="ECO:0007669"/>
    <property type="project" value="InterPro"/>
</dbReference>
<dbReference type="Pfam" id="PF01872">
    <property type="entry name" value="RibD_C"/>
    <property type="match status" value="1"/>
</dbReference>
<dbReference type="GO" id="GO:0008703">
    <property type="term" value="F:5-amino-6-(5-phosphoribosylamino)uracil reductase activity"/>
    <property type="evidence" value="ECO:0007669"/>
    <property type="project" value="InterPro"/>
</dbReference>
<dbReference type="InterPro" id="IPR050765">
    <property type="entry name" value="Riboflavin_Biosynth_HTPR"/>
</dbReference>
<comment type="caution">
    <text evidence="1">The sequence shown here is derived from an EMBL/GenBank/DDBJ whole genome shotgun (WGS) entry which is preliminary data.</text>
</comment>
<dbReference type="SUPFAM" id="SSF53597">
    <property type="entry name" value="Dihydrofolate reductase-like"/>
    <property type="match status" value="1"/>
</dbReference>
<evidence type="ECO:0000313" key="1">
    <source>
        <dbReference type="EMBL" id="NSL85579.1"/>
    </source>
</evidence>
<dbReference type="InterPro" id="IPR024072">
    <property type="entry name" value="DHFR-like_dom_sf"/>
</dbReference>
<dbReference type="PANTHER" id="PTHR38011:SF11">
    <property type="entry name" value="2,5-DIAMINO-6-RIBOSYLAMINO-4(3H)-PYRIMIDINONE 5'-PHOSPHATE REDUCTASE"/>
    <property type="match status" value="1"/>
</dbReference>
<dbReference type="Proteomes" id="UP000281028">
    <property type="component" value="Unassembled WGS sequence"/>
</dbReference>
<reference evidence="1" key="1">
    <citation type="submission" date="2020-05" db="EMBL/GenBank/DDBJ databases">
        <title>Chitinophaga laudate sp. nov., isolated from a tropical peat swamp.</title>
        <authorList>
            <person name="Goh C.B.S."/>
            <person name="Lee M.S."/>
            <person name="Parimannan S."/>
            <person name="Pasbakhsh P."/>
            <person name="Yule C.M."/>
            <person name="Rajandas H."/>
            <person name="Loke S."/>
            <person name="Croft L."/>
            <person name="Tan J.B.L."/>
        </authorList>
    </citation>
    <scope>NUCLEOTIDE SEQUENCE</scope>
    <source>
        <strain evidence="1">Mgbs1</strain>
    </source>
</reference>
<sequence length="188" mass="21006">MRKLILQMQMSIDGFVSAGPADDQQWITWAWEEIRPQVSALLEGSDTILIGRKLAEDYIPYWMDVATQPDHEMYETGLRIAAARKVVFTKTYAASIWENTALATGELTEEVNRLKQQPGKDLIIYGGTSFVAALIKAGLIDEFNLFVNPVALGHGDPVFHLLNRHLSLKLKNSIAYNSGIVLLQYGNI</sequence>
<gene>
    <name evidence="1" type="ORF">ECE50_001970</name>
</gene>
<dbReference type="InterPro" id="IPR002734">
    <property type="entry name" value="RibDG_C"/>
</dbReference>
<accession>A0A433WF42</accession>
<organism evidence="1 2">
    <name type="scientific">Chitinophaga solisilvae</name>
    <dbReference type="NCBI Taxonomy" id="1233460"/>
    <lineage>
        <taxon>Bacteria</taxon>
        <taxon>Pseudomonadati</taxon>
        <taxon>Bacteroidota</taxon>
        <taxon>Chitinophagia</taxon>
        <taxon>Chitinophagales</taxon>
        <taxon>Chitinophagaceae</taxon>
        <taxon>Chitinophaga</taxon>
    </lineage>
</organism>
<dbReference type="AlphaFoldDB" id="A0A433WF42"/>
<evidence type="ECO:0000313" key="2">
    <source>
        <dbReference type="Proteomes" id="UP000281028"/>
    </source>
</evidence>
<keyword evidence="2" id="KW-1185">Reference proteome</keyword>